<evidence type="ECO:0000313" key="3">
    <source>
        <dbReference type="Proteomes" id="UP001589575"/>
    </source>
</evidence>
<feature type="region of interest" description="Disordered" evidence="1">
    <location>
        <begin position="1"/>
        <end position="58"/>
    </location>
</feature>
<proteinExistence type="predicted"/>
<dbReference type="Proteomes" id="UP001589575">
    <property type="component" value="Unassembled WGS sequence"/>
</dbReference>
<sequence length="58" mass="6325">MALARLMRPGFPLRPTGRRRRDLTSSAKPLQGRDDPSLPRCSCRGTDTGRSTGPGSTR</sequence>
<evidence type="ECO:0000256" key="1">
    <source>
        <dbReference type="SAM" id="MobiDB-lite"/>
    </source>
</evidence>
<reference evidence="2 3" key="1">
    <citation type="submission" date="2024-09" db="EMBL/GenBank/DDBJ databases">
        <authorList>
            <person name="Sun Q."/>
            <person name="Mori K."/>
        </authorList>
    </citation>
    <scope>NUCLEOTIDE SEQUENCE [LARGE SCALE GENOMIC DNA]</scope>
    <source>
        <strain evidence="2 3">CCM 7609</strain>
    </source>
</reference>
<dbReference type="EMBL" id="JBHMFI010000023">
    <property type="protein sequence ID" value="MFB9075409.1"/>
    <property type="molecule type" value="Genomic_DNA"/>
</dbReference>
<comment type="caution">
    <text evidence="2">The sequence shown here is derived from an EMBL/GenBank/DDBJ whole genome shotgun (WGS) entry which is preliminary data.</text>
</comment>
<name>A0ABV5G9W1_9MICC</name>
<accession>A0ABV5G9W1</accession>
<gene>
    <name evidence="2" type="ORF">ACFFX0_31305</name>
</gene>
<keyword evidence="3" id="KW-1185">Reference proteome</keyword>
<feature type="compositionally biased region" description="Polar residues" evidence="1">
    <location>
        <begin position="48"/>
        <end position="58"/>
    </location>
</feature>
<organism evidence="2 3">
    <name type="scientific">Citricoccus parietis</name>
    <dbReference type="NCBI Taxonomy" id="592307"/>
    <lineage>
        <taxon>Bacteria</taxon>
        <taxon>Bacillati</taxon>
        <taxon>Actinomycetota</taxon>
        <taxon>Actinomycetes</taxon>
        <taxon>Micrococcales</taxon>
        <taxon>Micrococcaceae</taxon>
        <taxon>Citricoccus</taxon>
    </lineage>
</organism>
<evidence type="ECO:0000313" key="2">
    <source>
        <dbReference type="EMBL" id="MFB9075409.1"/>
    </source>
</evidence>
<protein>
    <submittedName>
        <fullName evidence="2">Uncharacterized protein</fullName>
    </submittedName>
</protein>